<evidence type="ECO:0000313" key="3">
    <source>
        <dbReference type="EMBL" id="KYF69949.1"/>
    </source>
</evidence>
<feature type="transmembrane region" description="Helical" evidence="2">
    <location>
        <begin position="255"/>
        <end position="281"/>
    </location>
</feature>
<protein>
    <recommendedName>
        <fullName evidence="5">Metal-dependent enzyme</fullName>
    </recommendedName>
</protein>
<name>A0A150QPQ6_SORCE</name>
<keyword evidence="2" id="KW-0472">Membrane</keyword>
<dbReference type="OrthoDB" id="9784805at2"/>
<feature type="transmembrane region" description="Helical" evidence="2">
    <location>
        <begin position="153"/>
        <end position="171"/>
    </location>
</feature>
<dbReference type="EMBL" id="JEMA01000439">
    <property type="protein sequence ID" value="KYF69949.1"/>
    <property type="molecule type" value="Genomic_DNA"/>
</dbReference>
<evidence type="ECO:0000256" key="1">
    <source>
        <dbReference type="SAM" id="MobiDB-lite"/>
    </source>
</evidence>
<dbReference type="AlphaFoldDB" id="A0A150QPQ6"/>
<keyword evidence="2" id="KW-1133">Transmembrane helix</keyword>
<sequence>MSEQPARPYIGGQAVIEGVMMRSPSSVAIVCRRRSGELVVREQPMSAVSRGPRTWPFVRGVATLVESLRLGSQALRWSADLYEQDLAAEEAGSTKGPASKPSPQSSAGRSGASLTSLALSMAAIAAQDVEPAQVPGGPASGGDGGAKKRGGGMGLLPIAFAVLLFVAAPQAGAELVNKLLGLGLEVTSPGFQAITGVAKLAIVVTYLLLIRQIPEVRRVFQFHGAEHKAISTYEAREALEVENARRKTAMHPRCGTTFLVMVALVSIVVFSVAGASLGALLPKLPGGRLVESVGFFLMKLPFLPLIAAVTFEIQRIFARYCTTGPLRVLLWPGFLVQKITTAEPDDAQLEVALASLRATLWREESVAAPAQPDRVFADYSKLLADPGYAGAHG</sequence>
<organism evidence="3 4">
    <name type="scientific">Sorangium cellulosum</name>
    <name type="common">Polyangium cellulosum</name>
    <dbReference type="NCBI Taxonomy" id="56"/>
    <lineage>
        <taxon>Bacteria</taxon>
        <taxon>Pseudomonadati</taxon>
        <taxon>Myxococcota</taxon>
        <taxon>Polyangia</taxon>
        <taxon>Polyangiales</taxon>
        <taxon>Polyangiaceae</taxon>
        <taxon>Sorangium</taxon>
    </lineage>
</organism>
<reference evidence="3 4" key="1">
    <citation type="submission" date="2014-02" db="EMBL/GenBank/DDBJ databases">
        <title>The small core and large imbalanced accessory genome model reveals a collaborative survival strategy of Sorangium cellulosum strains in nature.</title>
        <authorList>
            <person name="Han K."/>
            <person name="Peng R."/>
            <person name="Blom J."/>
            <person name="Li Y.-Z."/>
        </authorList>
    </citation>
    <scope>NUCLEOTIDE SEQUENCE [LARGE SCALE GENOMIC DNA]</scope>
    <source>
        <strain evidence="3 4">So0008-312</strain>
    </source>
</reference>
<evidence type="ECO:0000313" key="4">
    <source>
        <dbReference type="Proteomes" id="UP000075260"/>
    </source>
</evidence>
<dbReference type="PANTHER" id="PTHR42867:SF1">
    <property type="entry name" value="MEMBRANE PROTEIN-RELATED"/>
    <property type="match status" value="1"/>
</dbReference>
<keyword evidence="2" id="KW-0812">Transmembrane</keyword>
<dbReference type="InterPro" id="IPR010787">
    <property type="entry name" value="DUF1385"/>
</dbReference>
<gene>
    <name evidence="3" type="ORF">BE15_06205</name>
</gene>
<accession>A0A150QPQ6</accession>
<dbReference type="PANTHER" id="PTHR42867">
    <property type="entry name" value="MEMBRANE PROTEIN-RELATED"/>
    <property type="match status" value="1"/>
</dbReference>
<evidence type="ECO:0000256" key="2">
    <source>
        <dbReference type="SAM" id="Phobius"/>
    </source>
</evidence>
<feature type="transmembrane region" description="Helical" evidence="2">
    <location>
        <begin position="191"/>
        <end position="210"/>
    </location>
</feature>
<comment type="caution">
    <text evidence="3">The sequence shown here is derived from an EMBL/GenBank/DDBJ whole genome shotgun (WGS) entry which is preliminary data.</text>
</comment>
<evidence type="ECO:0008006" key="5">
    <source>
        <dbReference type="Google" id="ProtNLM"/>
    </source>
</evidence>
<dbReference type="Pfam" id="PF07136">
    <property type="entry name" value="DUF1385"/>
    <property type="match status" value="1"/>
</dbReference>
<feature type="transmembrane region" description="Helical" evidence="2">
    <location>
        <begin position="293"/>
        <end position="311"/>
    </location>
</feature>
<dbReference type="Proteomes" id="UP000075260">
    <property type="component" value="Unassembled WGS sequence"/>
</dbReference>
<proteinExistence type="predicted"/>
<feature type="region of interest" description="Disordered" evidence="1">
    <location>
        <begin position="88"/>
        <end position="111"/>
    </location>
</feature>